<organism evidence="1 2">
    <name type="scientific">Flavobacterium indicum (strain DSM 17447 / CIP 109464 / GPTSA100-9)</name>
    <dbReference type="NCBI Taxonomy" id="1094466"/>
    <lineage>
        <taxon>Bacteria</taxon>
        <taxon>Pseudomonadati</taxon>
        <taxon>Bacteroidota</taxon>
        <taxon>Flavobacteriia</taxon>
        <taxon>Flavobacteriales</taxon>
        <taxon>Flavobacteriaceae</taxon>
        <taxon>Flavobacterium</taxon>
    </lineage>
</organism>
<dbReference type="PATRIC" id="fig|1094466.5.peg.1726"/>
<evidence type="ECO:0000313" key="2">
    <source>
        <dbReference type="Proteomes" id="UP000007599"/>
    </source>
</evidence>
<dbReference type="KEGG" id="fin:KQS_08815"/>
<sequence>MISENIKILIDKLKKKTESGQAIWTKTSRDTEFKLELQKGAIVTDNWEDGQGFFVDLAILNENGEIIERDFFNVNEEDYKTLYEVYLLAKNSYYKVDETLKTIFDELDSPKIVGKDKNKDLPF</sequence>
<proteinExistence type="predicted"/>
<dbReference type="STRING" id="1094466.KQS_08815"/>
<dbReference type="EMBL" id="HE774682">
    <property type="protein sequence ID" value="CCG53698.1"/>
    <property type="molecule type" value="Genomic_DNA"/>
</dbReference>
<name>H8XTW8_FLAIG</name>
<accession>H8XTW8</accession>
<dbReference type="Proteomes" id="UP000007599">
    <property type="component" value="Chromosome I"/>
</dbReference>
<reference evidence="1 2" key="1">
    <citation type="journal article" date="2012" name="J. Bacteriol.">
        <title>Complete Genome Sequence of Flavobacterium indicum GPSTA100-9T, Isolated from Warm Spring Water.</title>
        <authorList>
            <person name="Barbier P."/>
            <person name="Houel A."/>
            <person name="Loux V."/>
            <person name="Poulain J."/>
            <person name="Bernardet J.F."/>
            <person name="Touchon M."/>
            <person name="Duchaud E."/>
        </authorList>
    </citation>
    <scope>NUCLEOTIDE SEQUENCE [LARGE SCALE GENOMIC DNA]</scope>
    <source>
        <strain evidence="2">DSM 17447 / CIP 109464 / GPTSA100-9</strain>
    </source>
</reference>
<dbReference type="RefSeq" id="WP_014388817.1">
    <property type="nucleotide sequence ID" value="NC_017025.1"/>
</dbReference>
<protein>
    <submittedName>
        <fullName evidence="1">Uncharacterized protein</fullName>
    </submittedName>
</protein>
<dbReference type="HOGENOM" id="CLU_2153319_0_0_10"/>
<gene>
    <name evidence="1" type="ordered locus">KQS_08815</name>
</gene>
<dbReference type="AlphaFoldDB" id="H8XTW8"/>
<dbReference type="OrthoDB" id="1495406at2"/>
<evidence type="ECO:0000313" key="1">
    <source>
        <dbReference type="EMBL" id="CCG53698.1"/>
    </source>
</evidence>
<keyword evidence="2" id="KW-1185">Reference proteome</keyword>
<reference evidence="2" key="2">
    <citation type="submission" date="2012-03" db="EMBL/GenBank/DDBJ databases">
        <title>Complete genome sequence of Flavobacterium indicum GPTSA100-9T, isolated from warm spring water.</title>
        <authorList>
            <person name="Barbier P."/>
            <person name="Houel A."/>
            <person name="Loux V."/>
            <person name="Poulain J."/>
            <person name="Bernardet J.-F."/>
            <person name="Touchon M."/>
            <person name="Duchaud E."/>
        </authorList>
    </citation>
    <scope>NUCLEOTIDE SEQUENCE [LARGE SCALE GENOMIC DNA]</scope>
    <source>
        <strain evidence="2">DSM 17447 / CIP 109464 / GPTSA100-9</strain>
    </source>
</reference>